<dbReference type="PANTHER" id="PTHR11360:SF177">
    <property type="entry name" value="RIBOFLAVIN TRANSPORTER MCH5"/>
    <property type="match status" value="1"/>
</dbReference>
<dbReference type="Gene3D" id="1.20.1250.20">
    <property type="entry name" value="MFS general substrate transporter like domains"/>
    <property type="match status" value="1"/>
</dbReference>
<keyword evidence="2" id="KW-1133">Transmembrane helix</keyword>
<keyword evidence="2" id="KW-0812">Transmembrane</keyword>
<name>A0A9W8NC72_9PEZI</name>
<comment type="caution">
    <text evidence="3">The sequence shown here is derived from an EMBL/GenBank/DDBJ whole genome shotgun (WGS) entry which is preliminary data.</text>
</comment>
<evidence type="ECO:0000256" key="2">
    <source>
        <dbReference type="SAM" id="Phobius"/>
    </source>
</evidence>
<gene>
    <name evidence="3" type="ORF">NPX13_g6444</name>
</gene>
<dbReference type="EMBL" id="JANPWZ010001143">
    <property type="protein sequence ID" value="KAJ3568365.1"/>
    <property type="molecule type" value="Genomic_DNA"/>
</dbReference>
<dbReference type="SUPFAM" id="SSF103473">
    <property type="entry name" value="MFS general substrate transporter"/>
    <property type="match status" value="1"/>
</dbReference>
<feature type="compositionally biased region" description="Basic and acidic residues" evidence="1">
    <location>
        <begin position="49"/>
        <end position="63"/>
    </location>
</feature>
<evidence type="ECO:0000313" key="3">
    <source>
        <dbReference type="EMBL" id="KAJ3568365.1"/>
    </source>
</evidence>
<dbReference type="AlphaFoldDB" id="A0A9W8NC72"/>
<evidence type="ECO:0008006" key="5">
    <source>
        <dbReference type="Google" id="ProtNLM"/>
    </source>
</evidence>
<feature type="compositionally biased region" description="Basic and acidic residues" evidence="1">
    <location>
        <begin position="1"/>
        <end position="12"/>
    </location>
</feature>
<keyword evidence="2" id="KW-0472">Membrane</keyword>
<accession>A0A9W8NC72</accession>
<feature type="transmembrane region" description="Helical" evidence="2">
    <location>
        <begin position="152"/>
        <end position="172"/>
    </location>
</feature>
<reference evidence="3" key="1">
    <citation type="submission" date="2022-07" db="EMBL/GenBank/DDBJ databases">
        <title>Genome Sequence of Xylaria arbuscula.</title>
        <authorList>
            <person name="Buettner E."/>
        </authorList>
    </citation>
    <scope>NUCLEOTIDE SEQUENCE</scope>
    <source>
        <strain evidence="3">VT107</strain>
    </source>
</reference>
<organism evidence="3 4">
    <name type="scientific">Xylaria arbuscula</name>
    <dbReference type="NCBI Taxonomy" id="114810"/>
    <lineage>
        <taxon>Eukaryota</taxon>
        <taxon>Fungi</taxon>
        <taxon>Dikarya</taxon>
        <taxon>Ascomycota</taxon>
        <taxon>Pezizomycotina</taxon>
        <taxon>Sordariomycetes</taxon>
        <taxon>Xylariomycetidae</taxon>
        <taxon>Xylariales</taxon>
        <taxon>Xylariaceae</taxon>
        <taxon>Xylaria</taxon>
    </lineage>
</organism>
<dbReference type="Proteomes" id="UP001148614">
    <property type="component" value="Unassembled WGS sequence"/>
</dbReference>
<proteinExistence type="predicted"/>
<protein>
    <recommendedName>
        <fullName evidence="5">Major facilitator superfamily (MFS) profile domain-containing protein</fullName>
    </recommendedName>
</protein>
<evidence type="ECO:0000256" key="1">
    <source>
        <dbReference type="SAM" id="MobiDB-lite"/>
    </source>
</evidence>
<dbReference type="PANTHER" id="PTHR11360">
    <property type="entry name" value="MONOCARBOXYLATE TRANSPORTER"/>
    <property type="match status" value="1"/>
</dbReference>
<dbReference type="InterPro" id="IPR036259">
    <property type="entry name" value="MFS_trans_sf"/>
</dbReference>
<feature type="region of interest" description="Disordered" evidence="1">
    <location>
        <begin position="1"/>
        <end position="64"/>
    </location>
</feature>
<dbReference type="VEuPathDB" id="FungiDB:F4678DRAFT_277378"/>
<feature type="transmembrane region" description="Helical" evidence="2">
    <location>
        <begin position="122"/>
        <end position="140"/>
    </location>
</feature>
<sequence length="173" mass="18848">MGEQEKAIESWRNEIPALPNPVHNEDTSDYQDVDFNADPSPQMFVVPSRDPKPQHEKGDEESGRAVTLLDDETYPEGGSEAWLVVFGSWCGLVAALGVLNTIGTFQTYVSTHQLSAYSEGTVGWIFSLYTALTFFCGVYVGPLFDKYGPRYLIGPGSLAVVAGLMITSICTGK</sequence>
<feature type="transmembrane region" description="Helical" evidence="2">
    <location>
        <begin position="81"/>
        <end position="102"/>
    </location>
</feature>
<keyword evidence="4" id="KW-1185">Reference proteome</keyword>
<dbReference type="InterPro" id="IPR050327">
    <property type="entry name" value="Proton-linked_MCT"/>
</dbReference>
<evidence type="ECO:0000313" key="4">
    <source>
        <dbReference type="Proteomes" id="UP001148614"/>
    </source>
</evidence>